<comment type="similarity">
    <text evidence="1 7">Belongs to the beta-class carbonic anhydrase family.</text>
</comment>
<keyword evidence="9" id="KW-1185">Reference proteome</keyword>
<evidence type="ECO:0000256" key="3">
    <source>
        <dbReference type="ARBA" id="ARBA00022833"/>
    </source>
</evidence>
<organism evidence="8 9">
    <name type="scientific">Sporotomaculum syntrophicum</name>
    <dbReference type="NCBI Taxonomy" id="182264"/>
    <lineage>
        <taxon>Bacteria</taxon>
        <taxon>Bacillati</taxon>
        <taxon>Bacillota</taxon>
        <taxon>Clostridia</taxon>
        <taxon>Eubacteriales</taxon>
        <taxon>Desulfallaceae</taxon>
        <taxon>Sporotomaculum</taxon>
    </lineage>
</organism>
<dbReference type="CDD" id="cd03378">
    <property type="entry name" value="beta_CA_cladeC"/>
    <property type="match status" value="1"/>
</dbReference>
<dbReference type="GO" id="GO:0004089">
    <property type="term" value="F:carbonate dehydratase activity"/>
    <property type="evidence" value="ECO:0007669"/>
    <property type="project" value="UniProtKB-UniRule"/>
</dbReference>
<evidence type="ECO:0000256" key="7">
    <source>
        <dbReference type="RuleBase" id="RU003956"/>
    </source>
</evidence>
<dbReference type="Pfam" id="PF00484">
    <property type="entry name" value="Pro_CA"/>
    <property type="match status" value="1"/>
</dbReference>
<proteinExistence type="inferred from homology"/>
<evidence type="ECO:0000313" key="9">
    <source>
        <dbReference type="Proteomes" id="UP000798488"/>
    </source>
</evidence>
<dbReference type="Gene3D" id="3.40.1050.10">
    <property type="entry name" value="Carbonic anhydrase"/>
    <property type="match status" value="1"/>
</dbReference>
<sequence length="212" mass="22905">MPNADTSGKFYERPETIASGDEAKQLLIDGNKRFMQAKQANLDLGSTKRTALLKGQKPFAAILSCSDSRVPPELIFDQGLGDLFIIRNAGNIIDPVSLGSIEYAIEHLQVPLLVVMGHQNCGAVTATVEGGEATGSISAIVKRIAPAVEKAKAGKNMSKEELIEKSIKENIKATIRIIERSPILEHVLANGKLTIVGAEYHLVSGEVQWLNY</sequence>
<comment type="cofactor">
    <cofactor evidence="6">
        <name>Zn(2+)</name>
        <dbReference type="ChEBI" id="CHEBI:29105"/>
    </cofactor>
    <text evidence="6">Binds 1 zinc ion per subunit.</text>
</comment>
<dbReference type="EC" id="4.2.1.1" evidence="2 7"/>
<evidence type="ECO:0000256" key="2">
    <source>
        <dbReference type="ARBA" id="ARBA00012925"/>
    </source>
</evidence>
<dbReference type="InterPro" id="IPR036874">
    <property type="entry name" value="Carbonic_anhydrase_sf"/>
</dbReference>
<name>A0A9D3AYP7_9FIRM</name>
<keyword evidence="4 7" id="KW-0456">Lyase</keyword>
<keyword evidence="3 6" id="KW-0862">Zinc</keyword>
<feature type="binding site" evidence="6">
    <location>
        <position position="65"/>
    </location>
    <ligand>
        <name>Zn(2+)</name>
        <dbReference type="ChEBI" id="CHEBI:29105"/>
    </ligand>
</feature>
<dbReference type="GO" id="GO:0008270">
    <property type="term" value="F:zinc ion binding"/>
    <property type="evidence" value="ECO:0007669"/>
    <property type="project" value="UniProtKB-UniRule"/>
</dbReference>
<dbReference type="GO" id="GO:0015976">
    <property type="term" value="P:carbon utilization"/>
    <property type="evidence" value="ECO:0007669"/>
    <property type="project" value="InterPro"/>
</dbReference>
<protein>
    <recommendedName>
        <fullName evidence="2 7">Carbonic anhydrase</fullName>
        <ecNumber evidence="2 7">4.2.1.1</ecNumber>
    </recommendedName>
    <alternativeName>
        <fullName evidence="7">Carbonate dehydratase</fullName>
    </alternativeName>
</protein>
<evidence type="ECO:0000256" key="4">
    <source>
        <dbReference type="ARBA" id="ARBA00023239"/>
    </source>
</evidence>
<comment type="function">
    <text evidence="7">Reversible hydration of carbon dioxide.</text>
</comment>
<evidence type="ECO:0000256" key="5">
    <source>
        <dbReference type="ARBA" id="ARBA00048348"/>
    </source>
</evidence>
<reference evidence="8" key="1">
    <citation type="submission" date="2016-02" db="EMBL/GenBank/DDBJ databases">
        <title>Draft Genome Sequence of Sporotomaculum syntrophicum Strain FB, a Syntrophic Benzoate Degrader.</title>
        <authorList>
            <person name="Nobu M.K."/>
            <person name="Narihiro T."/>
            <person name="Qiu Y.-L."/>
            <person name="Ohashi A."/>
            <person name="Liu W.-T."/>
            <person name="Yuji S."/>
        </authorList>
    </citation>
    <scope>NUCLEOTIDE SEQUENCE</scope>
    <source>
        <strain evidence="8">FB</strain>
    </source>
</reference>
<dbReference type="SMART" id="SM00947">
    <property type="entry name" value="Pro_CA"/>
    <property type="match status" value="1"/>
</dbReference>
<dbReference type="SUPFAM" id="SSF53056">
    <property type="entry name" value="beta-carbonic anhydrase, cab"/>
    <property type="match status" value="1"/>
</dbReference>
<accession>A0A9D3AYP7</accession>
<dbReference type="EMBL" id="LSRS01000003">
    <property type="protein sequence ID" value="KAF1085676.1"/>
    <property type="molecule type" value="Genomic_DNA"/>
</dbReference>
<dbReference type="PROSITE" id="PS00704">
    <property type="entry name" value="PROK_CO2_ANHYDRASE_1"/>
    <property type="match status" value="1"/>
</dbReference>
<dbReference type="Proteomes" id="UP000798488">
    <property type="component" value="Unassembled WGS sequence"/>
</dbReference>
<evidence type="ECO:0000256" key="6">
    <source>
        <dbReference type="PIRSR" id="PIRSR601765-1"/>
    </source>
</evidence>
<dbReference type="PANTHER" id="PTHR11002">
    <property type="entry name" value="CARBONIC ANHYDRASE"/>
    <property type="match status" value="1"/>
</dbReference>
<dbReference type="InterPro" id="IPR015892">
    <property type="entry name" value="Carbonic_anhydrase_CS"/>
</dbReference>
<feature type="binding site" evidence="6">
    <location>
        <position position="121"/>
    </location>
    <ligand>
        <name>Zn(2+)</name>
        <dbReference type="ChEBI" id="CHEBI:29105"/>
    </ligand>
</feature>
<comment type="catalytic activity">
    <reaction evidence="5 7">
        <text>hydrogencarbonate + H(+) = CO2 + H2O</text>
        <dbReference type="Rhea" id="RHEA:10748"/>
        <dbReference type="ChEBI" id="CHEBI:15377"/>
        <dbReference type="ChEBI" id="CHEBI:15378"/>
        <dbReference type="ChEBI" id="CHEBI:16526"/>
        <dbReference type="ChEBI" id="CHEBI:17544"/>
        <dbReference type="EC" id="4.2.1.1"/>
    </reaction>
</comment>
<gene>
    <name evidence="8" type="primary">cynT</name>
    <name evidence="8" type="ORF">SPSYN_01819</name>
</gene>
<dbReference type="PROSITE" id="PS00705">
    <property type="entry name" value="PROK_CO2_ANHYDRASE_2"/>
    <property type="match status" value="1"/>
</dbReference>
<comment type="caution">
    <text evidence="8">The sequence shown here is derived from an EMBL/GenBank/DDBJ whole genome shotgun (WGS) entry which is preliminary data.</text>
</comment>
<feature type="binding site" evidence="6">
    <location>
        <position position="118"/>
    </location>
    <ligand>
        <name>Zn(2+)</name>
        <dbReference type="ChEBI" id="CHEBI:29105"/>
    </ligand>
</feature>
<evidence type="ECO:0000256" key="1">
    <source>
        <dbReference type="ARBA" id="ARBA00006217"/>
    </source>
</evidence>
<keyword evidence="6" id="KW-0479">Metal-binding</keyword>
<dbReference type="InterPro" id="IPR001765">
    <property type="entry name" value="Carbonic_anhydrase"/>
</dbReference>
<dbReference type="AlphaFoldDB" id="A0A9D3AYP7"/>
<dbReference type="PANTHER" id="PTHR11002:SF79">
    <property type="entry name" value="CARBONIC ANHYDRASE 2"/>
    <property type="match status" value="1"/>
</dbReference>
<dbReference type="RefSeq" id="WP_161822115.1">
    <property type="nucleotide sequence ID" value="NZ_LSRS01000003.1"/>
</dbReference>
<evidence type="ECO:0000313" key="8">
    <source>
        <dbReference type="EMBL" id="KAF1085676.1"/>
    </source>
</evidence>
<dbReference type="OrthoDB" id="9769739at2"/>
<feature type="binding site" evidence="6">
    <location>
        <position position="67"/>
    </location>
    <ligand>
        <name>Zn(2+)</name>
        <dbReference type="ChEBI" id="CHEBI:29105"/>
    </ligand>
</feature>